<dbReference type="Proteomes" id="UP001152484">
    <property type="component" value="Unassembled WGS sequence"/>
</dbReference>
<proteinExistence type="predicted"/>
<evidence type="ECO:0000313" key="3">
    <source>
        <dbReference type="Proteomes" id="UP001152484"/>
    </source>
</evidence>
<comment type="caution">
    <text evidence="2">The sequence shown here is derived from an EMBL/GenBank/DDBJ whole genome shotgun (WGS) entry which is preliminary data.</text>
</comment>
<protein>
    <submittedName>
        <fullName evidence="2">Uncharacterized protein</fullName>
    </submittedName>
</protein>
<gene>
    <name evidence="2" type="ORF">CEURO_LOCUS18054</name>
</gene>
<organism evidence="2 3">
    <name type="scientific">Cuscuta europaea</name>
    <name type="common">European dodder</name>
    <dbReference type="NCBI Taxonomy" id="41803"/>
    <lineage>
        <taxon>Eukaryota</taxon>
        <taxon>Viridiplantae</taxon>
        <taxon>Streptophyta</taxon>
        <taxon>Embryophyta</taxon>
        <taxon>Tracheophyta</taxon>
        <taxon>Spermatophyta</taxon>
        <taxon>Magnoliopsida</taxon>
        <taxon>eudicotyledons</taxon>
        <taxon>Gunneridae</taxon>
        <taxon>Pentapetalae</taxon>
        <taxon>asterids</taxon>
        <taxon>lamiids</taxon>
        <taxon>Solanales</taxon>
        <taxon>Convolvulaceae</taxon>
        <taxon>Cuscuteae</taxon>
        <taxon>Cuscuta</taxon>
        <taxon>Cuscuta subgen. Cuscuta</taxon>
    </lineage>
</organism>
<dbReference type="AlphaFoldDB" id="A0A9P0ZRP9"/>
<evidence type="ECO:0000313" key="2">
    <source>
        <dbReference type="EMBL" id="CAH9108271.1"/>
    </source>
</evidence>
<dbReference type="EMBL" id="CAMAPE010000051">
    <property type="protein sequence ID" value="CAH9108271.1"/>
    <property type="molecule type" value="Genomic_DNA"/>
</dbReference>
<accession>A0A9P0ZRP9</accession>
<name>A0A9P0ZRP9_CUSEU</name>
<sequence length="96" mass="10779">MIQQVFNSEQKAQLQIQLSNQPELKQEIAALRARDEELENQILAYQKQQASTGASPSVAEPSAQQAHAQAYEQLTKNEQLPNSTKGNPRHLLEARQ</sequence>
<keyword evidence="3" id="KW-1185">Reference proteome</keyword>
<reference evidence="2" key="1">
    <citation type="submission" date="2022-07" db="EMBL/GenBank/DDBJ databases">
        <authorList>
            <person name="Macas J."/>
            <person name="Novak P."/>
            <person name="Neumann P."/>
        </authorList>
    </citation>
    <scope>NUCLEOTIDE SEQUENCE</scope>
</reference>
<evidence type="ECO:0000256" key="1">
    <source>
        <dbReference type="SAM" id="MobiDB-lite"/>
    </source>
</evidence>
<feature type="region of interest" description="Disordered" evidence="1">
    <location>
        <begin position="47"/>
        <end position="96"/>
    </location>
</feature>
<feature type="compositionally biased region" description="Polar residues" evidence="1">
    <location>
        <begin position="62"/>
        <end position="86"/>
    </location>
</feature>